<protein>
    <submittedName>
        <fullName evidence="1">Uncharacterized protein</fullName>
    </submittedName>
</protein>
<reference evidence="1 2" key="1">
    <citation type="journal article" date="2006" name="Science">
        <title>Phytophthora genome sequences uncover evolutionary origins and mechanisms of pathogenesis.</title>
        <authorList>
            <person name="Tyler B.M."/>
            <person name="Tripathy S."/>
            <person name="Zhang X."/>
            <person name="Dehal P."/>
            <person name="Jiang R.H."/>
            <person name="Aerts A."/>
            <person name="Arredondo F.D."/>
            <person name="Baxter L."/>
            <person name="Bensasson D."/>
            <person name="Beynon J.L."/>
            <person name="Chapman J."/>
            <person name="Damasceno C.M."/>
            <person name="Dorrance A.E."/>
            <person name="Dou D."/>
            <person name="Dickerman A.W."/>
            <person name="Dubchak I.L."/>
            <person name="Garbelotto M."/>
            <person name="Gijzen M."/>
            <person name="Gordon S.G."/>
            <person name="Govers F."/>
            <person name="Grunwald N.J."/>
            <person name="Huang W."/>
            <person name="Ivors K.L."/>
            <person name="Jones R.W."/>
            <person name="Kamoun S."/>
            <person name="Krampis K."/>
            <person name="Lamour K.H."/>
            <person name="Lee M.K."/>
            <person name="McDonald W.H."/>
            <person name="Medina M."/>
            <person name="Meijer H.J."/>
            <person name="Nordberg E.K."/>
            <person name="Maclean D.J."/>
            <person name="Ospina-Giraldo M.D."/>
            <person name="Morris P.F."/>
            <person name="Phuntumart V."/>
            <person name="Putnam N.H."/>
            <person name="Rash S."/>
            <person name="Rose J.K."/>
            <person name="Sakihama Y."/>
            <person name="Salamov A.A."/>
            <person name="Savidor A."/>
            <person name="Scheuring C.F."/>
            <person name="Smith B.M."/>
            <person name="Sobral B.W."/>
            <person name="Terry A."/>
            <person name="Torto-Alalibo T.A."/>
            <person name="Win J."/>
            <person name="Xu Z."/>
            <person name="Zhang H."/>
            <person name="Grigoriev I.V."/>
            <person name="Rokhsar D.S."/>
            <person name="Boore J.L."/>
        </authorList>
    </citation>
    <scope>NUCLEOTIDE SEQUENCE [LARGE SCALE GENOMIC DNA]</scope>
    <source>
        <strain evidence="1 2">P6497</strain>
    </source>
</reference>
<dbReference type="Proteomes" id="UP000002640">
    <property type="component" value="Unassembled WGS sequence"/>
</dbReference>
<dbReference type="GeneID" id="20656793"/>
<dbReference type="InParanoid" id="G4ZB83"/>
<gene>
    <name evidence="1" type="ORF">PHYSODRAFT_492162</name>
</gene>
<dbReference type="KEGG" id="psoj:PHYSODRAFT_492162"/>
<keyword evidence="2" id="KW-1185">Reference proteome</keyword>
<organism evidence="1 2">
    <name type="scientific">Phytophthora sojae (strain P6497)</name>
    <name type="common">Soybean stem and root rot agent</name>
    <name type="synonym">Phytophthora megasperma f. sp. glycines</name>
    <dbReference type="NCBI Taxonomy" id="1094619"/>
    <lineage>
        <taxon>Eukaryota</taxon>
        <taxon>Sar</taxon>
        <taxon>Stramenopiles</taxon>
        <taxon>Oomycota</taxon>
        <taxon>Peronosporomycetes</taxon>
        <taxon>Peronosporales</taxon>
        <taxon>Peronosporaceae</taxon>
        <taxon>Phytophthora</taxon>
    </lineage>
</organism>
<feature type="non-terminal residue" evidence="1">
    <location>
        <position position="1"/>
    </location>
</feature>
<sequence length="58" mass="6780">FRKKLRCDKASFLLIYRAIYAACPEKAAANAKPKLIKRVALVMYYLAQGVRWTKRGYR</sequence>
<name>G4ZB83_PHYSP</name>
<evidence type="ECO:0000313" key="1">
    <source>
        <dbReference type="EMBL" id="EGZ22049.1"/>
    </source>
</evidence>
<dbReference type="AlphaFoldDB" id="G4ZB83"/>
<accession>G4ZB83</accession>
<dbReference type="RefSeq" id="XP_009524766.1">
    <property type="nucleotide sequence ID" value="XM_009526471.1"/>
</dbReference>
<evidence type="ECO:0000313" key="2">
    <source>
        <dbReference type="Proteomes" id="UP000002640"/>
    </source>
</evidence>
<proteinExistence type="predicted"/>
<dbReference type="EMBL" id="JH159153">
    <property type="protein sequence ID" value="EGZ22049.1"/>
    <property type="molecule type" value="Genomic_DNA"/>
</dbReference>